<comment type="similarity">
    <text evidence="2 10">Belongs to the disproportionating enzyme family.</text>
</comment>
<evidence type="ECO:0000256" key="6">
    <source>
        <dbReference type="ARBA" id="ARBA00022679"/>
    </source>
</evidence>
<dbReference type="RefSeq" id="WP_199567527.1">
    <property type="nucleotide sequence ID" value="NZ_JAENBP010000003.1"/>
</dbReference>
<dbReference type="NCBIfam" id="NF011078">
    <property type="entry name" value="PRK14508.1-1"/>
    <property type="match status" value="1"/>
</dbReference>
<dbReference type="Pfam" id="PF02446">
    <property type="entry name" value="Glyco_hydro_77"/>
    <property type="match status" value="1"/>
</dbReference>
<evidence type="ECO:0000256" key="10">
    <source>
        <dbReference type="RuleBase" id="RU361207"/>
    </source>
</evidence>
<dbReference type="AlphaFoldDB" id="A0A934P9Q9"/>
<dbReference type="PANTHER" id="PTHR32438">
    <property type="entry name" value="4-ALPHA-GLUCANOTRANSFERASE DPE1, CHLOROPLASTIC/AMYLOPLASTIC"/>
    <property type="match status" value="1"/>
</dbReference>
<sequence>MDKRASGVLMHITSLPGKFGIGTFGKEAYEFIDFLVETKQTYWQILPLTTTSFGDSPYQSFSAMAGNTHLIDFEFLAQEGILRKEDYDTAIFSKNEEAVDYNLLFDTRRPILEKAVEQFLTIEELKQDYAAFESDNHSWLTNFAEFMALKEYFDNKALPLWDDQKAICRDEETLAYYRQLLAKEIHYHKVCQYFFFTQWQKLKAYANQRNIAIIGDMPIYVSADSVEVWTMPELFKLDENRNPLFVAGVPADDFSADGQLWGNPIYDWENHAKTGYAWWIERIRESFKLYDYLRIDHFKGFSDYWEIDGKAAIARYGSWQPGPGIDLFNAVKEALGDLPIIAEDLGNIDEKARQLLQNANFPGMKVLEFGFYDIEGKSIDSPHRCIPNTVAYSGTHDNEVINGWYDNLSPEQKDYFDAYSNRKPIEPVSQAMLRVLFATSSNTVIATMQDILDKDAETRMNMPSTVGGNWQWRMKKEDLTQDKKDFLIKITTLYQRGNEKNDLFN</sequence>
<keyword evidence="12" id="KW-1185">Reference proteome</keyword>
<dbReference type="InterPro" id="IPR017853">
    <property type="entry name" value="GH"/>
</dbReference>
<dbReference type="SUPFAM" id="SSF51445">
    <property type="entry name" value="(Trans)glycosidases"/>
    <property type="match status" value="1"/>
</dbReference>
<evidence type="ECO:0000256" key="5">
    <source>
        <dbReference type="ARBA" id="ARBA00022676"/>
    </source>
</evidence>
<keyword evidence="7 10" id="KW-0119">Carbohydrate metabolism</keyword>
<dbReference type="GO" id="GO:0004134">
    <property type="term" value="F:4-alpha-glucanotransferase activity"/>
    <property type="evidence" value="ECO:0007669"/>
    <property type="project" value="UniProtKB-EC"/>
</dbReference>
<comment type="catalytic activity">
    <reaction evidence="1 10">
        <text>Transfers a segment of a (1-&gt;4)-alpha-D-glucan to a new position in an acceptor, which may be glucose or a (1-&gt;4)-alpha-D-glucan.</text>
        <dbReference type="EC" id="2.4.1.25"/>
    </reaction>
</comment>
<proteinExistence type="inferred from homology"/>
<evidence type="ECO:0000256" key="7">
    <source>
        <dbReference type="ARBA" id="ARBA00023277"/>
    </source>
</evidence>
<reference evidence="11 12" key="1">
    <citation type="journal article" date="2021" name="Int. J. Syst. Evol. Microbiol.">
        <title>Streptococcus vicugnae sp. nov., isolated from faeces of alpacas (Vicugna pacos) and cattle (Bos taurus), Streptococcus zalophi sp. nov., and Streptococcus pacificus sp. nov., isolated from respiratory tract of California sea lions (Zalophus californianus).</title>
        <authorList>
            <person name="Volokhov D.V."/>
            <person name="Zagorodnyaya T.A."/>
            <person name="Shen Z."/>
            <person name="Blom J."/>
            <person name="Furtak V.A."/>
            <person name="Eisenberg T."/>
            <person name="Fan P."/>
            <person name="Jeong K.C."/>
            <person name="Gao Y."/>
            <person name="Zhang S."/>
            <person name="Amselle M."/>
        </authorList>
    </citation>
    <scope>NUCLEOTIDE SEQUENCE [LARGE SCALE GENOMIC DNA]</scope>
    <source>
        <strain evidence="12">CSL7508-lung</strain>
    </source>
</reference>
<organism evidence="11 12">
    <name type="scientific">Streptococcus zalophi</name>
    <dbReference type="NCBI Taxonomy" id="640031"/>
    <lineage>
        <taxon>Bacteria</taxon>
        <taxon>Bacillati</taxon>
        <taxon>Bacillota</taxon>
        <taxon>Bacilli</taxon>
        <taxon>Lactobacillales</taxon>
        <taxon>Streptococcaceae</taxon>
        <taxon>Streptococcus</taxon>
    </lineage>
</organism>
<keyword evidence="6 10" id="KW-0808">Transferase</keyword>
<dbReference type="EMBL" id="JAENBP010000003">
    <property type="protein sequence ID" value="MBJ8349600.1"/>
    <property type="molecule type" value="Genomic_DNA"/>
</dbReference>
<dbReference type="EC" id="2.4.1.25" evidence="3 10"/>
<comment type="caution">
    <text evidence="11">The sequence shown here is derived from an EMBL/GenBank/DDBJ whole genome shotgun (WGS) entry which is preliminary data.</text>
</comment>
<name>A0A934P9Q9_9STRE</name>
<keyword evidence="5 10" id="KW-0328">Glycosyltransferase</keyword>
<dbReference type="Proteomes" id="UP000644875">
    <property type="component" value="Unassembled WGS sequence"/>
</dbReference>
<dbReference type="PANTHER" id="PTHR32438:SF5">
    <property type="entry name" value="4-ALPHA-GLUCANOTRANSFERASE DPE1, CHLOROPLASTIC_AMYLOPLASTIC"/>
    <property type="match status" value="1"/>
</dbReference>
<accession>A0A934P9Q9</accession>
<evidence type="ECO:0000313" key="11">
    <source>
        <dbReference type="EMBL" id="MBJ8349600.1"/>
    </source>
</evidence>
<evidence type="ECO:0000256" key="9">
    <source>
        <dbReference type="ARBA" id="ARBA00031501"/>
    </source>
</evidence>
<evidence type="ECO:0000256" key="1">
    <source>
        <dbReference type="ARBA" id="ARBA00000439"/>
    </source>
</evidence>
<evidence type="ECO:0000256" key="4">
    <source>
        <dbReference type="ARBA" id="ARBA00020295"/>
    </source>
</evidence>
<dbReference type="NCBIfam" id="NF011080">
    <property type="entry name" value="PRK14508.1-3"/>
    <property type="match status" value="1"/>
</dbReference>
<evidence type="ECO:0000256" key="2">
    <source>
        <dbReference type="ARBA" id="ARBA00005684"/>
    </source>
</evidence>
<dbReference type="GO" id="GO:0005975">
    <property type="term" value="P:carbohydrate metabolic process"/>
    <property type="evidence" value="ECO:0007669"/>
    <property type="project" value="InterPro"/>
</dbReference>
<evidence type="ECO:0000313" key="12">
    <source>
        <dbReference type="Proteomes" id="UP000644875"/>
    </source>
</evidence>
<evidence type="ECO:0000256" key="8">
    <source>
        <dbReference type="ARBA" id="ARBA00031423"/>
    </source>
</evidence>
<dbReference type="InterPro" id="IPR003385">
    <property type="entry name" value="Glyco_hydro_77"/>
</dbReference>
<protein>
    <recommendedName>
        <fullName evidence="4 10">4-alpha-glucanotransferase</fullName>
        <ecNumber evidence="3 10">2.4.1.25</ecNumber>
    </recommendedName>
    <alternativeName>
        <fullName evidence="8 10">Amylomaltase</fullName>
    </alternativeName>
    <alternativeName>
        <fullName evidence="9 10">Disproportionating enzyme</fullName>
    </alternativeName>
</protein>
<dbReference type="Gene3D" id="3.20.20.80">
    <property type="entry name" value="Glycosidases"/>
    <property type="match status" value="1"/>
</dbReference>
<dbReference type="NCBIfam" id="TIGR00217">
    <property type="entry name" value="malQ"/>
    <property type="match status" value="1"/>
</dbReference>
<evidence type="ECO:0000256" key="3">
    <source>
        <dbReference type="ARBA" id="ARBA00012560"/>
    </source>
</evidence>
<gene>
    <name evidence="11" type="primary">malQ</name>
    <name evidence="11" type="ORF">JHK64_03005</name>
</gene>